<keyword evidence="2" id="KW-0238">DNA-binding</keyword>
<evidence type="ECO:0000256" key="3">
    <source>
        <dbReference type="ARBA" id="ARBA00023163"/>
    </source>
</evidence>
<dbReference type="Gene3D" id="1.10.10.10">
    <property type="entry name" value="Winged helix-like DNA-binding domain superfamily/Winged helix DNA-binding domain"/>
    <property type="match status" value="1"/>
</dbReference>
<dbReference type="SUPFAM" id="SSF46785">
    <property type="entry name" value="Winged helix' DNA-binding domain"/>
    <property type="match status" value="1"/>
</dbReference>
<proteinExistence type="predicted"/>
<protein>
    <submittedName>
        <fullName evidence="6">Helix-turn-helix domain-containing protein</fullName>
    </submittedName>
</protein>
<evidence type="ECO:0000259" key="5">
    <source>
        <dbReference type="PROSITE" id="PS51078"/>
    </source>
</evidence>
<dbReference type="InterPro" id="IPR036390">
    <property type="entry name" value="WH_DNA-bd_sf"/>
</dbReference>
<sequence>MTVTDDNRPQSVMGRALLLMEPFREADGLTLTDLARAAGLPRSSTHRMLLQLVEVGWLHRRGTTYHLGHKLMELGSLAQRHDRIHRACIGAVHQLHRHTGAAVHLTVLVEDELLCLEKVGGRWAESLGTYVGQRLPAGEGPWGAALLAHRAGTTYAVHEHDLNDPAGRPFRHLSLAFDAGQGERAALSLTHPGEQMPAGSTAALTHAAQGAAELLRTS</sequence>
<dbReference type="PROSITE" id="PS51078">
    <property type="entry name" value="ICLR_ED"/>
    <property type="match status" value="1"/>
</dbReference>
<dbReference type="Proteomes" id="UP000663791">
    <property type="component" value="Unassembled WGS sequence"/>
</dbReference>
<dbReference type="InterPro" id="IPR050707">
    <property type="entry name" value="HTH_MetabolicPath_Reg"/>
</dbReference>
<feature type="domain" description="IclR-ED" evidence="5">
    <location>
        <begin position="70"/>
        <end position="218"/>
    </location>
</feature>
<keyword evidence="1" id="KW-0805">Transcription regulation</keyword>
<dbReference type="GO" id="GO:0045892">
    <property type="term" value="P:negative regulation of DNA-templated transcription"/>
    <property type="evidence" value="ECO:0007669"/>
    <property type="project" value="TreeGrafter"/>
</dbReference>
<evidence type="ECO:0000259" key="4">
    <source>
        <dbReference type="PROSITE" id="PS51077"/>
    </source>
</evidence>
<dbReference type="InterPro" id="IPR036388">
    <property type="entry name" value="WH-like_DNA-bd_sf"/>
</dbReference>
<reference evidence="6" key="1">
    <citation type="submission" date="2021-01" db="EMBL/GenBank/DDBJ databases">
        <title>Novel species in genus Nocardioides.</title>
        <authorList>
            <person name="Zhang G."/>
        </authorList>
    </citation>
    <scope>NUCLEOTIDE SEQUENCE</scope>
    <source>
        <strain evidence="6">Zg-536</strain>
    </source>
</reference>
<dbReference type="EMBL" id="JAERTX010000001">
    <property type="protein sequence ID" value="MBM9458341.1"/>
    <property type="molecule type" value="Genomic_DNA"/>
</dbReference>
<dbReference type="SMART" id="SM00346">
    <property type="entry name" value="HTH_ICLR"/>
    <property type="match status" value="1"/>
</dbReference>
<dbReference type="PANTHER" id="PTHR30136">
    <property type="entry name" value="HELIX-TURN-HELIX TRANSCRIPTIONAL REGULATOR, ICLR FAMILY"/>
    <property type="match status" value="1"/>
</dbReference>
<evidence type="ECO:0000256" key="2">
    <source>
        <dbReference type="ARBA" id="ARBA00023125"/>
    </source>
</evidence>
<organism evidence="6 7">
    <name type="scientific">Nocardioides faecalis</name>
    <dbReference type="NCBI Taxonomy" id="2803858"/>
    <lineage>
        <taxon>Bacteria</taxon>
        <taxon>Bacillati</taxon>
        <taxon>Actinomycetota</taxon>
        <taxon>Actinomycetes</taxon>
        <taxon>Propionibacteriales</taxon>
        <taxon>Nocardioidaceae</taxon>
        <taxon>Nocardioides</taxon>
    </lineage>
</organism>
<dbReference type="InterPro" id="IPR005471">
    <property type="entry name" value="Tscrpt_reg_IclR_N"/>
</dbReference>
<feature type="domain" description="HTH iclR-type" evidence="4">
    <location>
        <begin position="10"/>
        <end position="69"/>
    </location>
</feature>
<dbReference type="SUPFAM" id="SSF55781">
    <property type="entry name" value="GAF domain-like"/>
    <property type="match status" value="1"/>
</dbReference>
<keyword evidence="3" id="KW-0804">Transcription</keyword>
<comment type="caution">
    <text evidence="6">The sequence shown here is derived from an EMBL/GenBank/DDBJ whole genome shotgun (WGS) entry which is preliminary data.</text>
</comment>
<dbReference type="GO" id="GO:0003700">
    <property type="term" value="F:DNA-binding transcription factor activity"/>
    <property type="evidence" value="ECO:0007669"/>
    <property type="project" value="TreeGrafter"/>
</dbReference>
<evidence type="ECO:0000313" key="6">
    <source>
        <dbReference type="EMBL" id="MBM9458341.1"/>
    </source>
</evidence>
<dbReference type="RefSeq" id="WP_205289658.1">
    <property type="nucleotide sequence ID" value="NZ_CP074406.1"/>
</dbReference>
<dbReference type="Pfam" id="PF01614">
    <property type="entry name" value="IclR_C"/>
    <property type="match status" value="1"/>
</dbReference>
<keyword evidence="7" id="KW-1185">Reference proteome</keyword>
<dbReference type="PANTHER" id="PTHR30136:SF24">
    <property type="entry name" value="HTH-TYPE TRANSCRIPTIONAL REPRESSOR ALLR"/>
    <property type="match status" value="1"/>
</dbReference>
<dbReference type="InterPro" id="IPR029016">
    <property type="entry name" value="GAF-like_dom_sf"/>
</dbReference>
<evidence type="ECO:0000313" key="7">
    <source>
        <dbReference type="Proteomes" id="UP000663791"/>
    </source>
</evidence>
<dbReference type="Gene3D" id="3.30.450.40">
    <property type="match status" value="1"/>
</dbReference>
<evidence type="ECO:0000256" key="1">
    <source>
        <dbReference type="ARBA" id="ARBA00023015"/>
    </source>
</evidence>
<dbReference type="Pfam" id="PF09339">
    <property type="entry name" value="HTH_IclR"/>
    <property type="match status" value="1"/>
</dbReference>
<gene>
    <name evidence="6" type="ORF">JK386_00315</name>
</gene>
<dbReference type="PROSITE" id="PS51077">
    <property type="entry name" value="HTH_ICLR"/>
    <property type="match status" value="1"/>
</dbReference>
<dbReference type="GO" id="GO:0003677">
    <property type="term" value="F:DNA binding"/>
    <property type="evidence" value="ECO:0007669"/>
    <property type="project" value="UniProtKB-KW"/>
</dbReference>
<name>A0A938XY63_9ACTN</name>
<dbReference type="InterPro" id="IPR014757">
    <property type="entry name" value="Tscrpt_reg_IclR_C"/>
</dbReference>
<dbReference type="AlphaFoldDB" id="A0A938XY63"/>
<accession>A0A938XY63</accession>